<reference evidence="1 2" key="1">
    <citation type="journal article" date="2020" name="Cell">
        <title>Large-Scale Comparative Analyses of Tick Genomes Elucidate Their Genetic Diversity and Vector Capacities.</title>
        <authorList>
            <consortium name="Tick Genome and Microbiome Consortium (TIGMIC)"/>
            <person name="Jia N."/>
            <person name="Wang J."/>
            <person name="Shi W."/>
            <person name="Du L."/>
            <person name="Sun Y."/>
            <person name="Zhan W."/>
            <person name="Jiang J.F."/>
            <person name="Wang Q."/>
            <person name="Zhang B."/>
            <person name="Ji P."/>
            <person name="Bell-Sakyi L."/>
            <person name="Cui X.M."/>
            <person name="Yuan T.T."/>
            <person name="Jiang B.G."/>
            <person name="Yang W.F."/>
            <person name="Lam T.T."/>
            <person name="Chang Q.C."/>
            <person name="Ding S.J."/>
            <person name="Wang X.J."/>
            <person name="Zhu J.G."/>
            <person name="Ruan X.D."/>
            <person name="Zhao L."/>
            <person name="Wei J.T."/>
            <person name="Ye R.Z."/>
            <person name="Que T.C."/>
            <person name="Du C.H."/>
            <person name="Zhou Y.H."/>
            <person name="Cheng J.X."/>
            <person name="Dai P.F."/>
            <person name="Guo W.B."/>
            <person name="Han X.H."/>
            <person name="Huang E.J."/>
            <person name="Li L.F."/>
            <person name="Wei W."/>
            <person name="Gao Y.C."/>
            <person name="Liu J.Z."/>
            <person name="Shao H.Z."/>
            <person name="Wang X."/>
            <person name="Wang C.C."/>
            <person name="Yang T.C."/>
            <person name="Huo Q.B."/>
            <person name="Li W."/>
            <person name="Chen H.Y."/>
            <person name="Chen S.E."/>
            <person name="Zhou L.G."/>
            <person name="Ni X.B."/>
            <person name="Tian J.H."/>
            <person name="Sheng Y."/>
            <person name="Liu T."/>
            <person name="Pan Y.S."/>
            <person name="Xia L.Y."/>
            <person name="Li J."/>
            <person name="Zhao F."/>
            <person name="Cao W.C."/>
        </authorList>
    </citation>
    <scope>NUCLEOTIDE SEQUENCE [LARGE SCALE GENOMIC DNA]</scope>
    <source>
        <strain evidence="1">Iper-2018</strain>
    </source>
</reference>
<dbReference type="Proteomes" id="UP000805193">
    <property type="component" value="Unassembled WGS sequence"/>
</dbReference>
<comment type="caution">
    <text evidence="1">The sequence shown here is derived from an EMBL/GenBank/DDBJ whole genome shotgun (WGS) entry which is preliminary data.</text>
</comment>
<keyword evidence="2" id="KW-1185">Reference proteome</keyword>
<organism evidence="1 2">
    <name type="scientific">Ixodes persulcatus</name>
    <name type="common">Taiga tick</name>
    <dbReference type="NCBI Taxonomy" id="34615"/>
    <lineage>
        <taxon>Eukaryota</taxon>
        <taxon>Metazoa</taxon>
        <taxon>Ecdysozoa</taxon>
        <taxon>Arthropoda</taxon>
        <taxon>Chelicerata</taxon>
        <taxon>Arachnida</taxon>
        <taxon>Acari</taxon>
        <taxon>Parasitiformes</taxon>
        <taxon>Ixodida</taxon>
        <taxon>Ixodoidea</taxon>
        <taxon>Ixodidae</taxon>
        <taxon>Ixodinae</taxon>
        <taxon>Ixodes</taxon>
    </lineage>
</organism>
<protein>
    <submittedName>
        <fullName evidence="1">Uncharacterized protein</fullName>
    </submittedName>
</protein>
<gene>
    <name evidence="1" type="ORF">HPB47_004907</name>
</gene>
<evidence type="ECO:0000313" key="1">
    <source>
        <dbReference type="EMBL" id="KAG0418385.1"/>
    </source>
</evidence>
<name>A0AC60PEI3_IXOPE</name>
<dbReference type="EMBL" id="JABSTQ010010739">
    <property type="protein sequence ID" value="KAG0418385.1"/>
    <property type="molecule type" value="Genomic_DNA"/>
</dbReference>
<accession>A0AC60PEI3</accession>
<evidence type="ECO:0000313" key="2">
    <source>
        <dbReference type="Proteomes" id="UP000805193"/>
    </source>
</evidence>
<proteinExistence type="predicted"/>
<sequence>MGTFAGHALPGTFLFLLGTWWSFGAWRVYILRRRGHRNYSCTAAFAFPKLPERLCIEGLAKVVSASVGVAAEVATGYKHGRFTEIGNAQHTSMYIFYGLSGLADLLTVHRAPIPRGTDYSILLVTVCVEGLLFYFHLHGRTQLDVLVHTLLVYTIVAEAACIAVEMVQRQSALAALGRSFFGVMQGTWFFQIGFILHNPLPNARPWDENHQNEMWAAVFYTWHMIGVMVHVALMGVFAWLWCTWCEGVDKAEDVCYSLVSNRPRMMESDAGDERKADHRTESDNEIFS</sequence>